<dbReference type="Gene3D" id="3.30.450.20">
    <property type="entry name" value="PAS domain"/>
    <property type="match status" value="1"/>
</dbReference>
<dbReference type="FunFam" id="2.60.120.10:FF:000014">
    <property type="entry name" value="Potassium voltage-gated channel, subfamily H (Eag-related), member 4"/>
    <property type="match status" value="1"/>
</dbReference>
<evidence type="ECO:0000256" key="9">
    <source>
        <dbReference type="ARBA" id="ARBA00022958"/>
    </source>
</evidence>
<name>A0AAD8Z8C0_9TELE</name>
<feature type="region of interest" description="Disordered" evidence="23">
    <location>
        <begin position="1044"/>
        <end position="1090"/>
    </location>
</feature>
<dbReference type="InterPro" id="IPR001610">
    <property type="entry name" value="PAC"/>
</dbReference>
<evidence type="ECO:0000256" key="5">
    <source>
        <dbReference type="ARBA" id="ARBA00022538"/>
    </source>
</evidence>
<evidence type="ECO:0000256" key="4">
    <source>
        <dbReference type="ARBA" id="ARBA00022448"/>
    </source>
</evidence>
<dbReference type="FunFam" id="1.10.1200.260:FF:000002">
    <property type="entry name" value="Potassium voltage-gated channel subfamily H member 8"/>
    <property type="match status" value="1"/>
</dbReference>
<accession>A0AAD8Z8C0</accession>
<dbReference type="InterPro" id="IPR000014">
    <property type="entry name" value="PAS"/>
</dbReference>
<dbReference type="Pfam" id="PF00027">
    <property type="entry name" value="cNMP_binding"/>
    <property type="match status" value="1"/>
</dbReference>
<reference evidence="29" key="1">
    <citation type="submission" date="2023-03" db="EMBL/GenBank/DDBJ databases">
        <title>Electrophorus voltai genome.</title>
        <authorList>
            <person name="Bian C."/>
        </authorList>
    </citation>
    <scope>NUCLEOTIDE SEQUENCE</scope>
    <source>
        <strain evidence="29">CB-2022</strain>
        <tissue evidence="29">Muscle</tissue>
    </source>
</reference>
<dbReference type="SUPFAM" id="SSF51206">
    <property type="entry name" value="cAMP-binding domain-like"/>
    <property type="match status" value="1"/>
</dbReference>
<evidence type="ECO:0000259" key="26">
    <source>
        <dbReference type="PROSITE" id="PS50042"/>
    </source>
</evidence>
<evidence type="ECO:0000256" key="7">
    <source>
        <dbReference type="ARBA" id="ARBA00022826"/>
    </source>
</evidence>
<dbReference type="Gene3D" id="2.60.120.10">
    <property type="entry name" value="Jelly Rolls"/>
    <property type="match status" value="1"/>
</dbReference>
<evidence type="ECO:0000313" key="29">
    <source>
        <dbReference type="EMBL" id="KAK1794455.1"/>
    </source>
</evidence>
<keyword evidence="13" id="KW-0325">Glycoprotein</keyword>
<dbReference type="InterPro" id="IPR050818">
    <property type="entry name" value="KCNH_animal-type"/>
</dbReference>
<dbReference type="InterPro" id="IPR016197">
    <property type="entry name" value="Chromo-like_dom_sf"/>
</dbReference>
<feature type="transmembrane region" description="Helical" evidence="24">
    <location>
        <begin position="419"/>
        <end position="441"/>
    </location>
</feature>
<dbReference type="Pfam" id="PF13426">
    <property type="entry name" value="PAS_9"/>
    <property type="match status" value="1"/>
</dbReference>
<feature type="region of interest" description="Disordered" evidence="23">
    <location>
        <begin position="685"/>
        <end position="705"/>
    </location>
</feature>
<dbReference type="GO" id="GO:0042391">
    <property type="term" value="P:regulation of membrane potential"/>
    <property type="evidence" value="ECO:0007669"/>
    <property type="project" value="TreeGrafter"/>
</dbReference>
<keyword evidence="4" id="KW-0813">Transport</keyword>
<dbReference type="FunFam" id="3.30.450.20:FF:000001">
    <property type="entry name" value="Potassium voltage-gated channel subfamily H member 7"/>
    <property type="match status" value="1"/>
</dbReference>
<dbReference type="NCBIfam" id="TIGR00229">
    <property type="entry name" value="sensory_box"/>
    <property type="match status" value="1"/>
</dbReference>
<feature type="transmembrane region" description="Helical" evidence="24">
    <location>
        <begin position="352"/>
        <end position="378"/>
    </location>
</feature>
<dbReference type="InterPro" id="IPR005821">
    <property type="entry name" value="Ion_trans_dom"/>
</dbReference>
<feature type="domain" description="PAS" evidence="27">
    <location>
        <begin position="14"/>
        <end position="90"/>
    </location>
</feature>
<dbReference type="GO" id="GO:0005249">
    <property type="term" value="F:voltage-gated potassium channel activity"/>
    <property type="evidence" value="ECO:0007669"/>
    <property type="project" value="InterPro"/>
</dbReference>
<dbReference type="InterPro" id="IPR035965">
    <property type="entry name" value="PAS-like_dom_sf"/>
</dbReference>
<dbReference type="GO" id="GO:0005634">
    <property type="term" value="C:nucleus"/>
    <property type="evidence" value="ECO:0007669"/>
    <property type="project" value="UniProtKB-SubCell"/>
</dbReference>
<feature type="transmembrane region" description="Helical" evidence="24">
    <location>
        <begin position="448"/>
        <end position="472"/>
    </location>
</feature>
<evidence type="ECO:0000256" key="24">
    <source>
        <dbReference type="SAM" id="Phobius"/>
    </source>
</evidence>
<dbReference type="PANTHER" id="PTHR10217">
    <property type="entry name" value="VOLTAGE AND LIGAND GATED POTASSIUM CHANNEL"/>
    <property type="match status" value="1"/>
</dbReference>
<dbReference type="CDD" id="cd00130">
    <property type="entry name" value="PAS"/>
    <property type="match status" value="1"/>
</dbReference>
<feature type="compositionally biased region" description="Polar residues" evidence="23">
    <location>
        <begin position="1064"/>
        <end position="1084"/>
    </location>
</feature>
<dbReference type="PANTHER" id="PTHR10217:SF630">
    <property type="entry name" value="POTASSIUM VOLTAGE-GATED CHANNEL SUBFAMILY H MEMBER 4"/>
    <property type="match status" value="1"/>
</dbReference>
<dbReference type="InterPro" id="IPR018490">
    <property type="entry name" value="cNMP-bd_dom_sf"/>
</dbReference>
<feature type="compositionally biased region" description="Polar residues" evidence="23">
    <location>
        <begin position="1001"/>
        <end position="1021"/>
    </location>
</feature>
<dbReference type="Pfam" id="PF24626">
    <property type="entry name" value="SH3_Tf2-1"/>
    <property type="match status" value="1"/>
</dbReference>
<dbReference type="PROSITE" id="PS50112">
    <property type="entry name" value="PAS"/>
    <property type="match status" value="1"/>
</dbReference>
<dbReference type="EMBL" id="JAROKS010000017">
    <property type="protein sequence ID" value="KAK1794455.1"/>
    <property type="molecule type" value="Genomic_DNA"/>
</dbReference>
<feature type="compositionally biased region" description="Low complexity" evidence="23">
    <location>
        <begin position="1482"/>
        <end position="1504"/>
    </location>
</feature>
<evidence type="ECO:0000256" key="2">
    <source>
        <dbReference type="ARBA" id="ARBA00004141"/>
    </source>
</evidence>
<dbReference type="SUPFAM" id="SSF54160">
    <property type="entry name" value="Chromo domain-like"/>
    <property type="match status" value="1"/>
</dbReference>
<comment type="function">
    <text evidence="16">Pore-forming (alpha) subunit of a voltage-gated delayed rectifier. Activates at more negative voltages, exhibits fast prepulse-independent activation kinetics and deactivates much more slowly, but shows no inactivation.</text>
</comment>
<dbReference type="PRINTS" id="PR01463">
    <property type="entry name" value="EAGCHANLFMLY"/>
</dbReference>
<dbReference type="CDD" id="cd00038">
    <property type="entry name" value="CAP_ED"/>
    <property type="match status" value="1"/>
</dbReference>
<dbReference type="InterPro" id="IPR000595">
    <property type="entry name" value="cNMP-bd_dom"/>
</dbReference>
<feature type="region of interest" description="Disordered" evidence="23">
    <location>
        <begin position="140"/>
        <end position="165"/>
    </location>
</feature>
<dbReference type="PROSITE" id="PS50113">
    <property type="entry name" value="PAC"/>
    <property type="match status" value="1"/>
</dbReference>
<dbReference type="InterPro" id="IPR000953">
    <property type="entry name" value="Chromo/chromo_shadow_dom"/>
</dbReference>
<dbReference type="SMART" id="SM00100">
    <property type="entry name" value="cNMP"/>
    <property type="match status" value="1"/>
</dbReference>
<evidence type="ECO:0000256" key="3">
    <source>
        <dbReference type="ARBA" id="ARBA00011552"/>
    </source>
</evidence>
<evidence type="ECO:0000256" key="1">
    <source>
        <dbReference type="ARBA" id="ARBA00004123"/>
    </source>
</evidence>
<evidence type="ECO:0000256" key="17">
    <source>
        <dbReference type="ARBA" id="ARBA00061598"/>
    </source>
</evidence>
<dbReference type="SUPFAM" id="SSF81324">
    <property type="entry name" value="Voltage-gated potassium channels"/>
    <property type="match status" value="1"/>
</dbReference>
<dbReference type="PRINTS" id="PR01465">
    <property type="entry name" value="ELKCHANNEL"/>
</dbReference>
<keyword evidence="8" id="KW-0851">Voltage-gated channel</keyword>
<evidence type="ECO:0000256" key="11">
    <source>
        <dbReference type="ARBA" id="ARBA00023065"/>
    </source>
</evidence>
<comment type="similarity">
    <text evidence="17">Belongs to the potassium channel family. H (Eag) (TC 1.A.1.20) subfamily. Kv12.3/KCNH4 sub-subfamily.</text>
</comment>
<keyword evidence="7" id="KW-0631">Potassium channel</keyword>
<evidence type="ECO:0000259" key="25">
    <source>
        <dbReference type="PROSITE" id="PS50013"/>
    </source>
</evidence>
<feature type="domain" description="PAC" evidence="28">
    <location>
        <begin position="93"/>
        <end position="145"/>
    </location>
</feature>
<evidence type="ECO:0000256" key="12">
    <source>
        <dbReference type="ARBA" id="ARBA00023136"/>
    </source>
</evidence>
<dbReference type="InterPro" id="IPR014710">
    <property type="entry name" value="RmlC-like_jellyroll"/>
</dbReference>
<evidence type="ECO:0000313" key="30">
    <source>
        <dbReference type="Proteomes" id="UP001239994"/>
    </source>
</evidence>
<feature type="transmembrane region" description="Helical" evidence="24">
    <location>
        <begin position="223"/>
        <end position="243"/>
    </location>
</feature>
<dbReference type="InterPro" id="IPR056924">
    <property type="entry name" value="SH3_Tf2-1"/>
</dbReference>
<evidence type="ECO:0000256" key="10">
    <source>
        <dbReference type="ARBA" id="ARBA00022989"/>
    </source>
</evidence>
<feature type="region of interest" description="Disordered" evidence="23">
    <location>
        <begin position="990"/>
        <end position="1021"/>
    </location>
</feature>
<dbReference type="InterPro" id="IPR003950">
    <property type="entry name" value="K_chnl_volt-dep_ELK"/>
</dbReference>
<feature type="compositionally biased region" description="Polar residues" evidence="23">
    <location>
        <begin position="692"/>
        <end position="705"/>
    </location>
</feature>
<protein>
    <recommendedName>
        <fullName evidence="18">Voltage-gated delayed rectifier potassium channel KCNH4</fullName>
    </recommendedName>
    <alternativeName>
        <fullName evidence="22">Brain-specific eag-like channel 2</fullName>
    </alternativeName>
    <alternativeName>
        <fullName evidence="20">Ether-a-go-go-like potassium channel 1</fullName>
    </alternativeName>
    <alternativeName>
        <fullName evidence="19">Potassium voltage-gated channel subfamily H member 4</fullName>
    </alternativeName>
    <alternativeName>
        <fullName evidence="21">Voltage-gated potassium channel subunit Kv12.3</fullName>
    </alternativeName>
</protein>
<evidence type="ECO:0000256" key="16">
    <source>
        <dbReference type="ARBA" id="ARBA00058898"/>
    </source>
</evidence>
<dbReference type="Gene3D" id="1.10.1200.260">
    <property type="match status" value="1"/>
</dbReference>
<organism evidence="29 30">
    <name type="scientific">Electrophorus voltai</name>
    <dbReference type="NCBI Taxonomy" id="2609070"/>
    <lineage>
        <taxon>Eukaryota</taxon>
        <taxon>Metazoa</taxon>
        <taxon>Chordata</taxon>
        <taxon>Craniata</taxon>
        <taxon>Vertebrata</taxon>
        <taxon>Euteleostomi</taxon>
        <taxon>Actinopterygii</taxon>
        <taxon>Neopterygii</taxon>
        <taxon>Teleostei</taxon>
        <taxon>Ostariophysi</taxon>
        <taxon>Gymnotiformes</taxon>
        <taxon>Gymnotoidei</taxon>
        <taxon>Gymnotidae</taxon>
        <taxon>Electrophorus</taxon>
    </lineage>
</organism>
<evidence type="ECO:0000256" key="14">
    <source>
        <dbReference type="ARBA" id="ARBA00023303"/>
    </source>
</evidence>
<keyword evidence="6 24" id="KW-0812">Transmembrane</keyword>
<dbReference type="Pfam" id="PF00520">
    <property type="entry name" value="Ion_trans"/>
    <property type="match status" value="1"/>
</dbReference>
<sequence>MPVMKGLLAPQNTFLDTIATRFDGTHSNFLLGNAQGHRGYPIVYCSDGFCELTGFVRTEVMQKNCSCHFLYGPGTSEQVSQAMEKVLEGKEEYQAEVQFYKKNGTSFWCLLDIVPIKNEKGEMVLFLFSFKDISDTYGKNHHSNHRDDSKRHSRKSGSSQLTDARRHGHTVLCHITSQFSRGSKNEVNLGGNMFEKPSLPEYKVAAVQKSRFILLHYSVSKALWDWTILLATFYVAVTVPYNVCFTPYDELDTAARSTIVSDIAVEMLFILDIILNFRTTYVSQSGQVVYDSRSICFHYAATWFFVDLVAALPFDLLYAFNVTVTSLVHLLKTVRLLRLLRLLQKLDRYSQYSAMVLTLLMSMFALLAHWMACIWYIIGRQEMERNNNDWDIGWLHELGKRLETPYVNRTAGGPSVRSAYIASLYFTLSSLTSVGFGNVCANTDAEKIFSVCTMLIGALMHAVVFGNVTAIIQRMYSRRSLYHTRMKDLKDFIRVHRLPRQLKQRMLEYFQTTWSVNNGIDANELLHDFPDELRADIAMHLNKDILQLPVFEGASRGCLRSLSLHIKTSFCAPGEYLIRQGDALHAHYFVCSGSLEVLKDGMVLAILGKGDLIGSDLPGQDHVIKTNADVKALTYCDLQYISVKGLKDVLELYPEYASLFTADIHHNLTYNLREGSDAEVRGLTGFPRSPRFSHNTQPPGSNPSSSDWAHVLAVQMVALDQQKQVIGELRSMVQTLSQYVNRLVVSPERGAGPPANPPVPEGVRGLIATPKAYGGNPETRLLWLRAHNPQVMWTENRILQWAPSCNQRCFPTKDVPLKVTSIMSPGVEKQVSILQEDGRAGTTGKLAARYEGPYTITDKINRVTYKIGLRGSSRASQAFHVSALKPVREGPLAVEGGSSGDPPPPLEVEGAPSYKVWTLLDSQRRGKELQYLMDWDGYGLEEHSWVPASQILDPEVIASFHRLCPLKPAPCQQNSHVESSALLEKHSSIAETGSDPDNYRISPTSSSHRNLPLPTLNSPVRRTSLGNLLGDELRQFNALRHCRSPLRRSYNSSSPKEQPKSEHQPLTTPSTPLSSNWCSETQAGSAARKPNKLLIPTLSCRPPDLSPRVVDGIEDNGRMFHFSAETSAPSVTVPGSIDSMRVNTSLFQETEEVRQTIYQLNKKMGSLNQEVGQLTKDLHHMMHLLQVQMASQHYTTSLSTYSYGVHMLSNPTNSTPLAYSIGANSHLQPEAHSCHQQGESYHTGQEHHCQGEHTLTENISHQGSGMWSHAGTGSTGMSEQTDSEEQLRLQLTPALSSNDAASCKWSSVSTTTSSYCSHHQHSHPTSTLLKINPGPKGVVEQDSQAGLEEAAPPHGLSEPVLCVLPPPNSDHLHILSSMPKSTRSLLTASHPCPAIPNSAPALTEQNLGSAIACADSHIPDTSSLLDEYGKASMWLSERSPPPPRLGSGAVDLPLGDLSRGEHTSRECLLAEQGSTESHDSDTSGSQSRRSSTETQSQTQGSETSWCLDLIH</sequence>
<comment type="subunit">
    <text evidence="3">The potassium channel is probably composed of a homo- or heterotetrameric complex of pore-forming alpha subunits that can associate with modulating beta subunits.</text>
</comment>
<evidence type="ECO:0000256" key="19">
    <source>
        <dbReference type="ARBA" id="ARBA00075970"/>
    </source>
</evidence>
<feature type="domain" description="Cyclic nucleotide-binding" evidence="26">
    <location>
        <begin position="550"/>
        <end position="650"/>
    </location>
</feature>
<dbReference type="GO" id="GO:0005886">
    <property type="term" value="C:plasma membrane"/>
    <property type="evidence" value="ECO:0007669"/>
    <property type="project" value="TreeGrafter"/>
</dbReference>
<comment type="caution">
    <text evidence="29">The sequence shown here is derived from an EMBL/GenBank/DDBJ whole genome shotgun (WGS) entry which is preliminary data.</text>
</comment>
<evidence type="ECO:0000259" key="27">
    <source>
        <dbReference type="PROSITE" id="PS50112"/>
    </source>
</evidence>
<evidence type="ECO:0000256" key="18">
    <source>
        <dbReference type="ARBA" id="ARBA00074373"/>
    </source>
</evidence>
<dbReference type="PROSITE" id="PS50042">
    <property type="entry name" value="CNMP_BINDING_3"/>
    <property type="match status" value="1"/>
</dbReference>
<evidence type="ECO:0000256" key="8">
    <source>
        <dbReference type="ARBA" id="ARBA00022882"/>
    </source>
</evidence>
<dbReference type="SMART" id="SM00298">
    <property type="entry name" value="CHROMO"/>
    <property type="match status" value="1"/>
</dbReference>
<dbReference type="GO" id="GO:0034702">
    <property type="term" value="C:monoatomic ion channel complex"/>
    <property type="evidence" value="ECO:0007669"/>
    <property type="project" value="UniProtKB-KW"/>
</dbReference>
<gene>
    <name evidence="29" type="ORF">P4O66_011329</name>
</gene>
<keyword evidence="5" id="KW-0633">Potassium transport</keyword>
<dbReference type="InterPro" id="IPR000700">
    <property type="entry name" value="PAS-assoc_C"/>
</dbReference>
<dbReference type="Proteomes" id="UP001239994">
    <property type="component" value="Unassembled WGS sequence"/>
</dbReference>
<evidence type="ECO:0000256" key="13">
    <source>
        <dbReference type="ARBA" id="ARBA00023180"/>
    </source>
</evidence>
<dbReference type="Gene3D" id="1.10.287.70">
    <property type="match status" value="1"/>
</dbReference>
<dbReference type="Gene3D" id="2.40.50.40">
    <property type="match status" value="1"/>
</dbReference>
<feature type="domain" description="Chromo" evidence="25">
    <location>
        <begin position="914"/>
        <end position="962"/>
    </location>
</feature>
<keyword evidence="30" id="KW-1185">Reference proteome</keyword>
<comment type="catalytic activity">
    <reaction evidence="15">
        <text>K(+)(in) = K(+)(out)</text>
        <dbReference type="Rhea" id="RHEA:29463"/>
        <dbReference type="ChEBI" id="CHEBI:29103"/>
    </reaction>
</comment>
<feature type="region of interest" description="Disordered" evidence="23">
    <location>
        <begin position="1435"/>
        <end position="1511"/>
    </location>
</feature>
<dbReference type="PROSITE" id="PS50013">
    <property type="entry name" value="CHROMO_2"/>
    <property type="match status" value="1"/>
</dbReference>
<evidence type="ECO:0000256" key="20">
    <source>
        <dbReference type="ARBA" id="ARBA00076367"/>
    </source>
</evidence>
<dbReference type="InterPro" id="IPR003938">
    <property type="entry name" value="K_chnl_volt-dep_EAG/ELK/ERG"/>
</dbReference>
<keyword evidence="9" id="KW-0630">Potassium</keyword>
<dbReference type="SUPFAM" id="SSF55785">
    <property type="entry name" value="PYP-like sensor domain (PAS domain)"/>
    <property type="match status" value="1"/>
</dbReference>
<feature type="transmembrane region" description="Helical" evidence="24">
    <location>
        <begin position="255"/>
        <end position="275"/>
    </location>
</feature>
<evidence type="ECO:0000256" key="6">
    <source>
        <dbReference type="ARBA" id="ARBA00022692"/>
    </source>
</evidence>
<evidence type="ECO:0000259" key="28">
    <source>
        <dbReference type="PROSITE" id="PS50113"/>
    </source>
</evidence>
<keyword evidence="12 24" id="KW-0472">Membrane</keyword>
<feature type="transmembrane region" description="Helical" evidence="24">
    <location>
        <begin position="320"/>
        <end position="340"/>
    </location>
</feature>
<comment type="subcellular location">
    <subcellularLocation>
        <location evidence="2">Membrane</location>
        <topology evidence="2">Multi-pass membrane protein</topology>
    </subcellularLocation>
    <subcellularLocation>
        <location evidence="1">Nucleus</location>
    </subcellularLocation>
</comment>
<keyword evidence="11" id="KW-0406">Ion transport</keyword>
<keyword evidence="10 24" id="KW-1133">Transmembrane helix</keyword>
<keyword evidence="14" id="KW-0407">Ion channel</keyword>
<dbReference type="SMART" id="SM00086">
    <property type="entry name" value="PAC"/>
    <property type="match status" value="1"/>
</dbReference>
<evidence type="ECO:0000256" key="23">
    <source>
        <dbReference type="SAM" id="MobiDB-lite"/>
    </source>
</evidence>
<evidence type="ECO:0000256" key="15">
    <source>
        <dbReference type="ARBA" id="ARBA00034430"/>
    </source>
</evidence>
<evidence type="ECO:0000256" key="21">
    <source>
        <dbReference type="ARBA" id="ARBA00082973"/>
    </source>
</evidence>
<proteinExistence type="inferred from homology"/>
<evidence type="ECO:0000256" key="22">
    <source>
        <dbReference type="ARBA" id="ARBA00083198"/>
    </source>
</evidence>